<reference evidence="2 3" key="1">
    <citation type="submission" date="2017-09" db="EMBL/GenBank/DDBJ databases">
        <title>Depth-based differentiation of microbial function through sediment-hosted aquifers and enrichment of novel symbionts in the deep terrestrial subsurface.</title>
        <authorList>
            <person name="Probst A.J."/>
            <person name="Ladd B."/>
            <person name="Jarett J.K."/>
            <person name="Geller-Mcgrath D.E."/>
            <person name="Sieber C.M."/>
            <person name="Emerson J.B."/>
            <person name="Anantharaman K."/>
            <person name="Thomas B.C."/>
            <person name="Malmstrom R."/>
            <person name="Stieglmeier M."/>
            <person name="Klingl A."/>
            <person name="Woyke T."/>
            <person name="Ryan C.M."/>
            <person name="Banfield J.F."/>
        </authorList>
    </citation>
    <scope>NUCLEOTIDE SEQUENCE [LARGE SCALE GENOMIC DNA]</scope>
    <source>
        <strain evidence="2">CG23_combo_of_CG06-09_8_20_14_all_38_19</strain>
    </source>
</reference>
<gene>
    <name evidence="2" type="ORF">COX36_03040</name>
</gene>
<organism evidence="2 3">
    <name type="scientific">Candidatus Nealsonbacteria bacterium CG23_combo_of_CG06-09_8_20_14_all_38_19</name>
    <dbReference type="NCBI Taxonomy" id="1974721"/>
    <lineage>
        <taxon>Bacteria</taxon>
        <taxon>Candidatus Nealsoniibacteriota</taxon>
    </lineage>
</organism>
<evidence type="ECO:0000313" key="3">
    <source>
        <dbReference type="Proteomes" id="UP000230273"/>
    </source>
</evidence>
<dbReference type="Pfam" id="PF14528">
    <property type="entry name" value="LAGLIDADG_3"/>
    <property type="match status" value="2"/>
</dbReference>
<comment type="caution">
    <text evidence="2">The sequence shown here is derived from an EMBL/GenBank/DDBJ whole genome shotgun (WGS) entry which is preliminary data.</text>
</comment>
<feature type="domain" description="DOD-type homing endonuclease" evidence="1">
    <location>
        <begin position="22"/>
        <end position="163"/>
    </location>
</feature>
<dbReference type="GO" id="GO:0004519">
    <property type="term" value="F:endonuclease activity"/>
    <property type="evidence" value="ECO:0007669"/>
    <property type="project" value="InterPro"/>
</dbReference>
<dbReference type="PROSITE" id="PS50819">
    <property type="entry name" value="INTEIN_ENDONUCLEASE"/>
    <property type="match status" value="1"/>
</dbReference>
<dbReference type="AlphaFoldDB" id="A0A2G9YWB3"/>
<sequence length="220" mass="25711">MPVFKDKNEDFFKKWSSEMAYVLGFILADGSLIISRRGAKYVEIETVDGDLLNLIKEKLNSDLKISERQRNKKWKKAYRLQIGSKEIFNDLLKLGIKPRKTGSETMPKVPMDYLRDFIRGYFDGDGSIWMGYAHKNRLYPTLALSLVFTSASDRLLGQIKRILENRLEIKGSQRYYGNAFRLCYSTFAAINLYNFLYGNGSSNLFLQRKKKKFEEYLKMK</sequence>
<dbReference type="Gene3D" id="3.10.28.10">
    <property type="entry name" value="Homing endonucleases"/>
    <property type="match status" value="1"/>
</dbReference>
<dbReference type="Proteomes" id="UP000230273">
    <property type="component" value="Unassembled WGS sequence"/>
</dbReference>
<proteinExistence type="predicted"/>
<name>A0A2G9YWB3_9BACT</name>
<dbReference type="InterPro" id="IPR004042">
    <property type="entry name" value="Intein_endonuc_central"/>
</dbReference>
<dbReference type="InterPro" id="IPR027434">
    <property type="entry name" value="Homing_endonucl"/>
</dbReference>
<evidence type="ECO:0000259" key="1">
    <source>
        <dbReference type="PROSITE" id="PS50819"/>
    </source>
</evidence>
<protein>
    <recommendedName>
        <fullName evidence="1">DOD-type homing endonuclease domain-containing protein</fullName>
    </recommendedName>
</protein>
<dbReference type="SUPFAM" id="SSF55608">
    <property type="entry name" value="Homing endonucleases"/>
    <property type="match status" value="2"/>
</dbReference>
<evidence type="ECO:0000313" key="2">
    <source>
        <dbReference type="EMBL" id="PIP23502.1"/>
    </source>
</evidence>
<accession>A0A2G9YWB3</accession>
<dbReference type="EMBL" id="PCRP01000047">
    <property type="protein sequence ID" value="PIP23502.1"/>
    <property type="molecule type" value="Genomic_DNA"/>
</dbReference>
<dbReference type="InterPro" id="IPR004860">
    <property type="entry name" value="LAGLIDADG_dom"/>
</dbReference>